<keyword evidence="4" id="KW-0653">Protein transport</keyword>
<keyword evidence="7" id="KW-0539">Nucleus</keyword>
<evidence type="ECO:0000256" key="7">
    <source>
        <dbReference type="ARBA" id="ARBA00023242"/>
    </source>
</evidence>
<accession>A0A1B9ILE2</accession>
<comment type="subcellular location">
    <subcellularLocation>
        <location evidence="1">Nucleus</location>
        <location evidence="1">Nuclear pore complex</location>
    </subcellularLocation>
</comment>
<reference evidence="11" key="2">
    <citation type="submission" date="2013-12" db="EMBL/GenBank/DDBJ databases">
        <title>Evolution of pathogenesis and genome organization in the Tremellales.</title>
        <authorList>
            <person name="Cuomo C."/>
            <person name="Litvintseva A."/>
            <person name="Heitman J."/>
            <person name="Chen Y."/>
            <person name="Sun S."/>
            <person name="Springer D."/>
            <person name="Dromer F."/>
            <person name="Young S."/>
            <person name="Zeng Q."/>
            <person name="Chapman S."/>
            <person name="Gujja S."/>
            <person name="Saif S."/>
            <person name="Birren B."/>
        </authorList>
    </citation>
    <scope>NUCLEOTIDE SEQUENCE [LARGE SCALE GENOMIC DNA]</scope>
    <source>
        <strain evidence="11">CBS 10435</strain>
    </source>
</reference>
<name>A0A1B9ILE2_9TREE</name>
<proteinExistence type="predicted"/>
<evidence type="ECO:0000256" key="1">
    <source>
        <dbReference type="ARBA" id="ARBA00004567"/>
    </source>
</evidence>
<dbReference type="GO" id="GO:0017056">
    <property type="term" value="F:structural constituent of nuclear pore"/>
    <property type="evidence" value="ECO:0007669"/>
    <property type="project" value="InterPro"/>
</dbReference>
<keyword evidence="3" id="KW-0509">mRNA transport</keyword>
<keyword evidence="11" id="KW-1185">Reference proteome</keyword>
<dbReference type="Gene3D" id="1.25.10.70">
    <property type="match status" value="1"/>
</dbReference>
<protein>
    <submittedName>
        <fullName evidence="10">Nuclear pore complex protein Nup188</fullName>
    </submittedName>
</protein>
<evidence type="ECO:0000256" key="5">
    <source>
        <dbReference type="ARBA" id="ARBA00023010"/>
    </source>
</evidence>
<dbReference type="PANTHER" id="PTHR31431:SF1">
    <property type="entry name" value="NUCLEOPORIN NUP188"/>
    <property type="match status" value="1"/>
</dbReference>
<dbReference type="EMBL" id="KV700091">
    <property type="protein sequence ID" value="OCF56323.1"/>
    <property type="molecule type" value="Genomic_DNA"/>
</dbReference>
<evidence type="ECO:0000313" key="11">
    <source>
        <dbReference type="Proteomes" id="UP000092583"/>
    </source>
</evidence>
<dbReference type="GO" id="GO:0051028">
    <property type="term" value="P:mRNA transport"/>
    <property type="evidence" value="ECO:0007669"/>
    <property type="project" value="UniProtKB-KW"/>
</dbReference>
<organism evidence="10 11">
    <name type="scientific">Kwoniella mangroviensis CBS 10435</name>
    <dbReference type="NCBI Taxonomy" id="1331196"/>
    <lineage>
        <taxon>Eukaryota</taxon>
        <taxon>Fungi</taxon>
        <taxon>Dikarya</taxon>
        <taxon>Basidiomycota</taxon>
        <taxon>Agaricomycotina</taxon>
        <taxon>Tremellomycetes</taxon>
        <taxon>Tremellales</taxon>
        <taxon>Cryptococcaceae</taxon>
        <taxon>Kwoniella</taxon>
    </lineage>
</organism>
<evidence type="ECO:0000256" key="6">
    <source>
        <dbReference type="ARBA" id="ARBA00023132"/>
    </source>
</evidence>
<feature type="domain" description="Nucleoporin Nup188 N-terminal subdomain III" evidence="9">
    <location>
        <begin position="641"/>
        <end position="1022"/>
    </location>
</feature>
<feature type="region of interest" description="Disordered" evidence="8">
    <location>
        <begin position="1816"/>
        <end position="1853"/>
    </location>
</feature>
<keyword evidence="6" id="KW-0906">Nuclear pore complex</keyword>
<dbReference type="InterPro" id="IPR044840">
    <property type="entry name" value="Nup188"/>
</dbReference>
<keyword evidence="5" id="KW-0811">Translocation</keyword>
<dbReference type="Proteomes" id="UP000092583">
    <property type="component" value="Unassembled WGS sequence"/>
</dbReference>
<dbReference type="GO" id="GO:0006405">
    <property type="term" value="P:RNA export from nucleus"/>
    <property type="evidence" value="ECO:0007669"/>
    <property type="project" value="TreeGrafter"/>
</dbReference>
<sequence>MVQPQAGPSTALELDDYLCPLTTIRDTLLRSDPSTISIPKLRALLTWHNKKLSTPWSPFPSSSNESKSSISKPSFILPQTSITIQIDNSIKSLALRLSEISNIDEISSYLLIRSYQTFSLDEVDIEKEEDNDKILDRIILWYSEEILALPQIVLALLQLSTDGDSELGRLSNDLRIDIIGGEESSRYIEGLFRGFSNLAQLSLNDKQRGPNALFWATHQLRLQEQLLTLLFIVLYQTPNRLSNISEGLVRGTIMSSFGTSQSNREIWENDMECQRISIRIRDLMVIIGLESLCLNQIVSPVAENEAFETMLQNKEKIESIHQFMIDYSDDLIPHYPEPELSSTPLPIWPMSIICLAWAIILRSLPSDKAPLSGDGSVTWQDMAIRALRLPSGLFPWLEVILSGPLLESTRDISVSGGEMDVGLFQRKVFKDLLIGLSELIQLENIADKPGLYRSWELLFGGGSTSTSSLIAADYWIADFPYDERRSMLDRSQFPYQPVHLLRVLSALVGSGQTETSSDAFGTDPAAQVQHYFTNLPTITHTVDPSWCKYVGKDENGKEIVEAVNTLILPGGASIPKGSRGFILPTTSSSQVMWINQIISGWPLLLEILEAAAGLKSAEERAPADSANPPDSVYLSVRDLDIQLDTSEILAAGIKFLHSVLQSSSYVKSTVLTHLNPDDHLTSGQTLLHLALTVLQHSRNNELTLNSSVVPNAIDIIQSLITSPESNVWPALRSSGFFDVTGKKRGSVIALVQADSVKGEHILTAAVLRLVHTLIVNADHVPDSDVVILRSAIHLVFADIWNNFSAWRYKDVAKKYELSSLLVGIFDTVLSHPLSADGSGPTPAAQVLIDLFITSTSPLTYRPLLDAITQASYLVPRLIGFRRHVDAELVVGCLDETLSFLGTLFRISSMIGTSPIALPASLVAIPVAVPSGDKVQLVDALFEIAFSPAAQTSNVLNILKTLRVYLEVIGQDPHKPSLASMLRSPTQTCENLTDLATRTDDPDVRATVWDLLSTIVSTQPGCVLACIGLVNGEGFEGTLKYAVEEITSWETTFREAPHTLSAVLNYLQSIMRAAGADKAICHLRKNSDFWQAIFDLSTRIVPAPPSFSLSMHSEDFTSRIQKYAYSVQAKANATSLLSSELSYALNNDLEEDGKDPIETKARTLVLSLFRNNSALQETTLMSCHNSCVPELHEDQSKKIIANGGNLGKLKTIKLASEREYGRSYLYDGSVIVQGSATQQSTVNLALDLLNLNWSMLDADICLTRSFRLLAESISPWIEGDNLAINAALRAGVAIAETVAEEYRGGDVMLAIQVDRLSILAVILETALDVEEQQQPDAQLLRQFSSFMAMIVNSQSFPPVVSLRHSELPAIHQPVLRILYLLLQAMSTSDITASNVTSRESLVDAATIFALESADIVFDSIIRRHKPAFIGNLSMIIGVLCELSKLASTNGNVLWLDKVQGFNLIGRSLEVLVRTKITNDQLPLHISSILLLHLALASNPLTAEKLAISGTLAAYSDNVIVVQAEHGKIAVPTSSTGNSTHDAWCGMLLVIKALLFTLPDTTSFVRTDVIPFIRVVNQQLLRSMSWDGESTLSLPALNELELVTDIFYGLVSSLGQSSIVAEDYSIHAVGLLKNIRYSLSHPRLLSTLLIPSTEDERLDLEKELESIEQDDQAGKGTLNLFDSDRTPILASRSLGLLRVVRTIISTFIGLTNAWEVFKDDNLDDRAELNKLVLDQDEGDENNDPVEILNDLYTIISNIPLTSSETISKIQIQILESISLVSFTQLLIRHALLPDNEKRSFNGDEDDGQKSQYSYEMDLDLPDRSRRSAGPRGSRSSGGRRRSSSMGRSGSKESLVLRELQDDLKGLIGGESNGMRGFIRTRMDRVFGSDN</sequence>
<feature type="compositionally biased region" description="Low complexity" evidence="8">
    <location>
        <begin position="1825"/>
        <end position="1834"/>
    </location>
</feature>
<dbReference type="Pfam" id="PF21093">
    <property type="entry name" value="Nup188_N-subdom_III"/>
    <property type="match status" value="1"/>
</dbReference>
<evidence type="ECO:0000256" key="8">
    <source>
        <dbReference type="SAM" id="MobiDB-lite"/>
    </source>
</evidence>
<dbReference type="GO" id="GO:0044611">
    <property type="term" value="C:nuclear pore inner ring"/>
    <property type="evidence" value="ECO:0007669"/>
    <property type="project" value="TreeGrafter"/>
</dbReference>
<evidence type="ECO:0000256" key="3">
    <source>
        <dbReference type="ARBA" id="ARBA00022816"/>
    </source>
</evidence>
<dbReference type="PANTHER" id="PTHR31431">
    <property type="entry name" value="NUCLEOPORIN NUP188 HOMOLOG"/>
    <property type="match status" value="1"/>
</dbReference>
<gene>
    <name evidence="10" type="ORF">L486_06265</name>
</gene>
<dbReference type="OrthoDB" id="102511at2759"/>
<dbReference type="STRING" id="1331196.A0A1B9ILE2"/>
<reference evidence="10 11" key="1">
    <citation type="submission" date="2013-07" db="EMBL/GenBank/DDBJ databases">
        <title>The Genome Sequence of Kwoniella mangroviensis CBS10435.</title>
        <authorList>
            <consortium name="The Broad Institute Genome Sequencing Platform"/>
            <person name="Cuomo C."/>
            <person name="Litvintseva A."/>
            <person name="Chen Y."/>
            <person name="Heitman J."/>
            <person name="Sun S."/>
            <person name="Springer D."/>
            <person name="Dromer F."/>
            <person name="Young S.K."/>
            <person name="Zeng Q."/>
            <person name="Gargeya S."/>
            <person name="Fitzgerald M."/>
            <person name="Abouelleil A."/>
            <person name="Alvarado L."/>
            <person name="Berlin A.M."/>
            <person name="Chapman S.B."/>
            <person name="Dewar J."/>
            <person name="Goldberg J."/>
            <person name="Griggs A."/>
            <person name="Gujja S."/>
            <person name="Hansen M."/>
            <person name="Howarth C."/>
            <person name="Imamovic A."/>
            <person name="Larimer J."/>
            <person name="McCowan C."/>
            <person name="Murphy C."/>
            <person name="Pearson M."/>
            <person name="Priest M."/>
            <person name="Roberts A."/>
            <person name="Saif S."/>
            <person name="Shea T."/>
            <person name="Sykes S."/>
            <person name="Wortman J."/>
            <person name="Nusbaum C."/>
            <person name="Birren B."/>
        </authorList>
    </citation>
    <scope>NUCLEOTIDE SEQUENCE [LARGE SCALE GENOMIC DNA]</scope>
    <source>
        <strain evidence="10 11">CBS 10435</strain>
    </source>
</reference>
<evidence type="ECO:0000313" key="10">
    <source>
        <dbReference type="EMBL" id="OCF56323.1"/>
    </source>
</evidence>
<keyword evidence="2" id="KW-0813">Transport</keyword>
<evidence type="ECO:0000256" key="4">
    <source>
        <dbReference type="ARBA" id="ARBA00022927"/>
    </source>
</evidence>
<dbReference type="InterPro" id="IPR048883">
    <property type="entry name" value="Nup188_N-subdom_III"/>
</dbReference>
<dbReference type="GO" id="GO:0006606">
    <property type="term" value="P:protein import into nucleus"/>
    <property type="evidence" value="ECO:0007669"/>
    <property type="project" value="TreeGrafter"/>
</dbReference>
<evidence type="ECO:0000259" key="9">
    <source>
        <dbReference type="Pfam" id="PF21093"/>
    </source>
</evidence>
<evidence type="ECO:0000256" key="2">
    <source>
        <dbReference type="ARBA" id="ARBA00022448"/>
    </source>
</evidence>